<dbReference type="Proteomes" id="UP001203665">
    <property type="component" value="Unassembled WGS sequence"/>
</dbReference>
<keyword evidence="2" id="KW-1185">Reference proteome</keyword>
<accession>A0ABT0XGQ4</accession>
<dbReference type="InterPro" id="IPR014913">
    <property type="entry name" value="YppE-like"/>
</dbReference>
<protein>
    <submittedName>
        <fullName evidence="1">YppE family protein</fullName>
    </submittedName>
</protein>
<dbReference type="InterPro" id="IPR023351">
    <property type="entry name" value="YppE-like_sf"/>
</dbReference>
<dbReference type="Gene3D" id="1.20.120.440">
    <property type="entry name" value="YppE-like"/>
    <property type="match status" value="1"/>
</dbReference>
<gene>
    <name evidence="1" type="ORF">NDM98_01860</name>
</gene>
<dbReference type="EMBL" id="JAMQJY010000001">
    <property type="protein sequence ID" value="MCM2674382.1"/>
    <property type="molecule type" value="Genomic_DNA"/>
</dbReference>
<comment type="caution">
    <text evidence="1">The sequence shown here is derived from an EMBL/GenBank/DDBJ whole genome shotgun (WGS) entry which is preliminary data.</text>
</comment>
<evidence type="ECO:0000313" key="2">
    <source>
        <dbReference type="Proteomes" id="UP001203665"/>
    </source>
</evidence>
<reference evidence="1" key="1">
    <citation type="submission" date="2022-06" db="EMBL/GenBank/DDBJ databases">
        <title>Alkalicoccobacillus porphyridii sp. nov., isolated from a marine red alga, Porphyridium purpureum and reclassification of Shouchella plakortidis and Shouchella gibsonii as Alkalicoccobacillus plakortidis comb. nov. and Alkalicoccobacillus gibsonii comb. nov.</title>
        <authorList>
            <person name="Kim K.H."/>
            <person name="Lee J.K."/>
            <person name="Han D.M."/>
            <person name="Baek J.H."/>
            <person name="Jeon C.O."/>
        </authorList>
    </citation>
    <scope>NUCLEOTIDE SEQUENCE</scope>
    <source>
        <strain evidence="1">DSM 19153</strain>
    </source>
</reference>
<dbReference type="SUPFAM" id="SSF140415">
    <property type="entry name" value="YppE-like"/>
    <property type="match status" value="1"/>
</dbReference>
<name>A0ABT0XGQ4_9BACI</name>
<dbReference type="RefSeq" id="WP_251603986.1">
    <property type="nucleotide sequence ID" value="NZ_JAMQJY010000001.1"/>
</dbReference>
<organism evidence="1 2">
    <name type="scientific">Alkalicoccobacillus plakortidis</name>
    <dbReference type="NCBI Taxonomy" id="444060"/>
    <lineage>
        <taxon>Bacteria</taxon>
        <taxon>Bacillati</taxon>
        <taxon>Bacillota</taxon>
        <taxon>Bacilli</taxon>
        <taxon>Bacillales</taxon>
        <taxon>Bacillaceae</taxon>
        <taxon>Alkalicoccobacillus</taxon>
    </lineage>
</organism>
<dbReference type="Pfam" id="PF08807">
    <property type="entry name" value="DUF1798"/>
    <property type="match status" value="1"/>
</dbReference>
<proteinExistence type="predicted"/>
<sequence length="124" mass="14600">MDSENRNQLIKHTNRLLEMNQYAEDIYLNHTRTEGYEVDFFGLVKPFAEEAKVVSEEWLPLAEELVKEHNPKDLHANQLVQTVDNFEVVAIKSFYPKTSRKTQIETFKAVDYVLRQVEDLLKTE</sequence>
<evidence type="ECO:0000313" key="1">
    <source>
        <dbReference type="EMBL" id="MCM2674382.1"/>
    </source>
</evidence>